<feature type="domain" description="DUF7507" evidence="1">
    <location>
        <begin position="610"/>
        <end position="689"/>
    </location>
</feature>
<feature type="domain" description="DUF7507" evidence="1">
    <location>
        <begin position="464"/>
        <end position="565"/>
    </location>
</feature>
<reference evidence="3" key="1">
    <citation type="submission" date="2011-08" db="EMBL/GenBank/DDBJ databases">
        <title>The complete genome of Muricauda ruestringensis DSM 13258.</title>
        <authorList>
            <person name="Lucas S."/>
            <person name="Han J."/>
            <person name="Lapidus A."/>
            <person name="Bruce D."/>
            <person name="Goodwin L."/>
            <person name="Pitluck S."/>
            <person name="Peters L."/>
            <person name="Kyrpides N."/>
            <person name="Mavromatis K."/>
            <person name="Ivanova N."/>
            <person name="Ovchinnikova G."/>
            <person name="Teshima H."/>
            <person name="Detter J.C."/>
            <person name="Tapia R."/>
            <person name="Han C."/>
            <person name="Land M."/>
            <person name="Hauser L."/>
            <person name="Markowitz V."/>
            <person name="Cheng J.-F."/>
            <person name="Hugenholtz P."/>
            <person name="Woyke T."/>
            <person name="Wu D."/>
            <person name="Spring S."/>
            <person name="Schroeder M."/>
            <person name="Brambilla E."/>
            <person name="Klenk H.-P."/>
            <person name="Eisen J.A."/>
        </authorList>
    </citation>
    <scope>NUCLEOTIDE SEQUENCE [LARGE SCALE GENOMIC DNA]</scope>
    <source>
        <strain evidence="3">DSM 13258 / LMG 19739 / B1</strain>
    </source>
</reference>
<feature type="domain" description="DUF7507" evidence="1">
    <location>
        <begin position="996"/>
        <end position="1095"/>
    </location>
</feature>
<dbReference type="PANTHER" id="PTHR34819">
    <property type="entry name" value="LARGE CYSTEINE-RICH PERIPLASMIC PROTEIN OMCB"/>
    <property type="match status" value="1"/>
</dbReference>
<organism evidence="2 3">
    <name type="scientific">Allomuricauda ruestringensis (strain DSM 13258 / CIP 107369 / LMG 19739 / B1)</name>
    <name type="common">Muricauda ruestringensis</name>
    <dbReference type="NCBI Taxonomy" id="886377"/>
    <lineage>
        <taxon>Bacteria</taxon>
        <taxon>Pseudomonadati</taxon>
        <taxon>Bacteroidota</taxon>
        <taxon>Flavobacteriia</taxon>
        <taxon>Flavobacteriales</taxon>
        <taxon>Flavobacteriaceae</taxon>
        <taxon>Flagellimonas</taxon>
    </lineage>
</organism>
<gene>
    <name evidence="2" type="ordered locus">Murru_3028</name>
</gene>
<dbReference type="Pfam" id="PF13585">
    <property type="entry name" value="CHU_C"/>
    <property type="match status" value="1"/>
</dbReference>
<dbReference type="InterPro" id="IPR026341">
    <property type="entry name" value="T9SS_type_B"/>
</dbReference>
<feature type="domain" description="DUF7507" evidence="1">
    <location>
        <begin position="724"/>
        <end position="825"/>
    </location>
</feature>
<dbReference type="NCBIfam" id="TIGR01451">
    <property type="entry name" value="B_ant_repeat"/>
    <property type="match status" value="2"/>
</dbReference>
<accession>G2PK64</accession>
<reference evidence="2 3" key="2">
    <citation type="journal article" date="2012" name="Stand. Genomic Sci.">
        <title>Complete genome sequence of the facultatively anaerobic, appendaged bacterium Muricauda ruestringensis type strain (B1(T)).</title>
        <authorList>
            <person name="Huntemann M."/>
            <person name="Teshima H."/>
            <person name="Lapidus A."/>
            <person name="Nolan M."/>
            <person name="Lucas S."/>
            <person name="Hammon N."/>
            <person name="Deshpande S."/>
            <person name="Cheng J.F."/>
            <person name="Tapia R."/>
            <person name="Goodwin L.A."/>
            <person name="Pitluck S."/>
            <person name="Liolios K."/>
            <person name="Pagani I."/>
            <person name="Ivanova N."/>
            <person name="Mavromatis K."/>
            <person name="Mikhailova N."/>
            <person name="Pati A."/>
            <person name="Chen A."/>
            <person name="Palaniappan K."/>
            <person name="Land M."/>
            <person name="Hauser L."/>
            <person name="Pan C."/>
            <person name="Brambilla E.M."/>
            <person name="Rohde M."/>
            <person name="Spring S."/>
            <person name="Goker M."/>
            <person name="Detter J.C."/>
            <person name="Bristow J."/>
            <person name="Eisen J.A."/>
            <person name="Markowitz V."/>
            <person name="Hugenholtz P."/>
            <person name="Kyrpides N.C."/>
            <person name="Klenk H.P."/>
            <person name="Woyke T."/>
        </authorList>
    </citation>
    <scope>NUCLEOTIDE SEQUENCE [LARGE SCALE GENOMIC DNA]</scope>
    <source>
        <strain evidence="3">DSM 13258 / LMG 19739 / B1</strain>
    </source>
</reference>
<evidence type="ECO:0000313" key="2">
    <source>
        <dbReference type="EMBL" id="AEM72049.1"/>
    </source>
</evidence>
<dbReference type="InterPro" id="IPR055354">
    <property type="entry name" value="DUF7507"/>
</dbReference>
<dbReference type="Proteomes" id="UP000008908">
    <property type="component" value="Chromosome"/>
</dbReference>
<dbReference type="eggNOG" id="COG1361">
    <property type="taxonomic scope" value="Bacteria"/>
</dbReference>
<proteinExistence type="predicted"/>
<feature type="domain" description="DUF7507" evidence="1">
    <location>
        <begin position="1131"/>
        <end position="1229"/>
    </location>
</feature>
<feature type="domain" description="DUF7507" evidence="1">
    <location>
        <begin position="861"/>
        <end position="959"/>
    </location>
</feature>
<dbReference type="KEGG" id="mrs:Murru_3028"/>
<dbReference type="EMBL" id="CP002999">
    <property type="protein sequence ID" value="AEM72049.1"/>
    <property type="molecule type" value="Genomic_DNA"/>
</dbReference>
<dbReference type="Pfam" id="PF24346">
    <property type="entry name" value="DUF7507"/>
    <property type="match status" value="10"/>
</dbReference>
<evidence type="ECO:0000313" key="3">
    <source>
        <dbReference type="Proteomes" id="UP000008908"/>
    </source>
</evidence>
<evidence type="ECO:0000259" key="1">
    <source>
        <dbReference type="Pfam" id="PF24346"/>
    </source>
</evidence>
<dbReference type="InterPro" id="IPR047589">
    <property type="entry name" value="DUF11_rpt"/>
</dbReference>
<name>G2PK64_ALLRU</name>
<dbReference type="eggNOG" id="COG5184">
    <property type="taxonomic scope" value="Bacteria"/>
</dbReference>
<dbReference type="OrthoDB" id="599464at2"/>
<dbReference type="NCBIfam" id="TIGR04131">
    <property type="entry name" value="Bac_Flav_CTERM"/>
    <property type="match status" value="1"/>
</dbReference>
<dbReference type="InterPro" id="IPR051172">
    <property type="entry name" value="Chlamydia_OmcB"/>
</dbReference>
<keyword evidence="3" id="KW-1185">Reference proteome</keyword>
<dbReference type="HOGENOM" id="CLU_238768_0_0_10"/>
<sequence>MFLSKSILQKKKYVVCFILLSILLVSNVLGNKSSHTINETLCSKGPIIKSEFPTSFKTSVDKGLYAPGIAAILQTQTLTYNNNTPGCTYIEFRILIFNTSTNNESLENIDISMGSEITISFKDGDDNNNGQLDVGEQWTYQGKRIILKSEIENGIAEDQAAVKADVVGQPGVLVSDLSHPTLQNWDATTKTFLDDCGTGISLLLTGVTTGPLGNGDPGCSSVELTYELHHTSDVPGETFESIVLNDSHQGNILAPDSGDDINFGMLDPGEVWIYKVAYVPTAEEYLAGTMLVQGYVEGVTTVDPNIMVSDLSDYVSLDEDRKTAIDLSSCVPKISLIKKGVTTNGLGEEGGCSQIAYSFSVTNQSGPDQVLENISLADLDHPGLLIQGPVGDINNDGLMDPGETWDYTANYQITADDINAGSVENQARVGAELLGPVNITLEDFSDYESTDEDRPTVVDLSACSPRISLIKKGVVTNGLGEEGGCSQIAYSFSVTNQSGPDQILESITLADLNHPELLIQGPEGDINNDGLMDPGETWDYTATYQLTADDINAEQVENQAHVKAKLLSADIDVEDYSDYESIDEDRPTVVPLVNCAGMGLIKTGVLSEDCTSIDYTFTLTNESGDDQILENVVLNDLNLPLVIEGPEGDANNNTRLDIDETWTYTATYALTQADIDAGQVDNQAVVSANVLGLPDLMIEDLSDDNSIDENDITSIDVSSCQISSPSIGLIKTGALIDVNTDGCDESIQYTFTVTNTGDVDLDEVTVNDPLLGGALAGPVAGSDEGDDGILSIGESWTYEAIYGLEQQDIDNGSVANSATVSAQILDTDTGVQDLSDDDSLLEDDPTNTTIPNDACTDGSAGIGLIKTGTLIDVNTDGCDESIQYTFTVTNTGDVDLDQVALDDPMLGGALAGPVAGSDEGDDGILSIGESWIYEAIYGLEQQDIDNGSVMNSATVSAQILGSDTGVQDLSDDDSLLEDDPTNTTIPNDACINGSAGIGLIKTGALVDVNTDGCDESIQYTFTVTNMGDVDLDQVTVDDPLLGGALAGPVAGSDDGDDGILSIGESWTYEAIYAFTQPDIDNGSVVNSATVSAQILGTDTGVQDLSDDDSLLEDDPTNTTIPNDACTDGSAGIGLIKTGALIDVNTDGCDESIQYTFTVANTGDVDLDQVTVDDPLLGGALAGPVAGSDEGDDGILSIGESWTYEAIYGLEQQDIDNGNVVNSATVSAQILGSDTGVQDLSDDDSLLEDDPINTTIPNDACTDGSAGIGLIKTGALIDVNTDGCDESIQYTFTVTNTGDVDLDEVTVNDPLLGGALAGPVAGSDEGDDGILSIGESWTYEAIYGLEQQDINNGSVMNSATVSAQILGSDTGVQDLSDDDSLLEDDPTNTTIPNDACTDGSAGIGLIKTGTLIDVNTDGCDESIQYTFTVTNTGDVDLDQVTVDDPLLGGTLAGPVVGSDEGGDGILSIGESWTYEAIYGLEQQDIDNGSVANSATVSAQILDTDTGVQDLSDNNSLTENDPTTVTIFNDVCTTGGAGIGLIKEGELFDANYDGCDDSIRYTFTVTNGGYVDLEEITLTDDLLSGTVTGPLLGNDINEDGILSVGESWTYEDTYALTQEDIDVGSVTNQATVTAIPIGTEIQIMDLSDDNNLFENHQTITFVPNYSCSGGNQDPDFKIFTGITPDGDDINDYFRINNIENYPDNVLKIFNRWGALVYQAEGYGLDGNYFTGISEGKATIQQKRELPSGTYFYTLSFTGQNPGKEYYSGYLYINRD</sequence>
<feature type="domain" description="DUF7507" evidence="1">
    <location>
        <begin position="1266"/>
        <end position="1364"/>
    </location>
</feature>
<feature type="domain" description="DUF7507" evidence="1">
    <location>
        <begin position="332"/>
        <end position="431"/>
    </location>
</feature>
<protein>
    <submittedName>
        <fullName evidence="2">Conserved repeat domain protein</fullName>
    </submittedName>
</protein>
<feature type="domain" description="DUF7507" evidence="1">
    <location>
        <begin position="1401"/>
        <end position="1500"/>
    </location>
</feature>
<feature type="domain" description="DUF7507" evidence="1">
    <location>
        <begin position="1538"/>
        <end position="1635"/>
    </location>
</feature>
<dbReference type="STRING" id="886377.Murru_3028"/>